<dbReference type="SUPFAM" id="SSF55811">
    <property type="entry name" value="Nudix"/>
    <property type="match status" value="1"/>
</dbReference>
<dbReference type="InterPro" id="IPR020084">
    <property type="entry name" value="NUDIX_hydrolase_CS"/>
</dbReference>
<keyword evidence="9" id="KW-1185">Reference proteome</keyword>
<comment type="caution">
    <text evidence="8">The sequence shown here is derived from an EMBL/GenBank/DDBJ whole genome shotgun (WGS) entry which is preliminary data.</text>
</comment>
<dbReference type="EMBL" id="JAUSTR010000001">
    <property type="protein sequence ID" value="MDQ0160949.1"/>
    <property type="molecule type" value="Genomic_DNA"/>
</dbReference>
<evidence type="ECO:0000256" key="4">
    <source>
        <dbReference type="ARBA" id="ARBA00022801"/>
    </source>
</evidence>
<protein>
    <submittedName>
        <fullName evidence="8">8-oxo-dGTP diphosphatase</fullName>
        <ecNumber evidence="8">3.6.1.55</ecNumber>
    </submittedName>
</protein>
<reference evidence="8 9" key="1">
    <citation type="submission" date="2023-07" db="EMBL/GenBank/DDBJ databases">
        <title>Genomic Encyclopedia of Type Strains, Phase IV (KMG-IV): sequencing the most valuable type-strain genomes for metagenomic binning, comparative biology and taxonomic classification.</title>
        <authorList>
            <person name="Goeker M."/>
        </authorList>
    </citation>
    <scope>NUCLEOTIDE SEQUENCE [LARGE SCALE GENOMIC DNA]</scope>
    <source>
        <strain evidence="8 9">DSM 19092</strain>
    </source>
</reference>
<evidence type="ECO:0000256" key="2">
    <source>
        <dbReference type="ARBA" id="ARBA00005582"/>
    </source>
</evidence>
<keyword evidence="5" id="KW-0460">Magnesium</keyword>
<evidence type="ECO:0000259" key="7">
    <source>
        <dbReference type="PROSITE" id="PS51462"/>
    </source>
</evidence>
<comment type="cofactor">
    <cofactor evidence="1">
        <name>Mg(2+)</name>
        <dbReference type="ChEBI" id="CHEBI:18420"/>
    </cofactor>
</comment>
<dbReference type="PANTHER" id="PTHR43758">
    <property type="entry name" value="7,8-DIHYDRO-8-OXOGUANINE TRIPHOSPHATASE"/>
    <property type="match status" value="1"/>
</dbReference>
<dbReference type="NCBIfam" id="TIGR02705">
    <property type="entry name" value="nudix_YtkD"/>
    <property type="match status" value="1"/>
</dbReference>
<evidence type="ECO:0000256" key="1">
    <source>
        <dbReference type="ARBA" id="ARBA00001946"/>
    </source>
</evidence>
<evidence type="ECO:0000256" key="3">
    <source>
        <dbReference type="ARBA" id="ARBA00022723"/>
    </source>
</evidence>
<keyword evidence="4 6" id="KW-0378">Hydrolase</keyword>
<evidence type="ECO:0000256" key="5">
    <source>
        <dbReference type="ARBA" id="ARBA00022842"/>
    </source>
</evidence>
<dbReference type="EC" id="3.6.1.55" evidence="8"/>
<evidence type="ECO:0000313" key="9">
    <source>
        <dbReference type="Proteomes" id="UP001225646"/>
    </source>
</evidence>
<dbReference type="PROSITE" id="PS00893">
    <property type="entry name" value="NUDIX_BOX"/>
    <property type="match status" value="1"/>
</dbReference>
<dbReference type="Gene3D" id="3.90.79.10">
    <property type="entry name" value="Nucleoside Triphosphate Pyrophosphohydrolase"/>
    <property type="match status" value="1"/>
</dbReference>
<name>A0ABT9VJ11_9BACI</name>
<dbReference type="CDD" id="cd04665">
    <property type="entry name" value="NUDIX_RppH"/>
    <property type="match status" value="1"/>
</dbReference>
<comment type="similarity">
    <text evidence="2 6">Belongs to the Nudix hydrolase family.</text>
</comment>
<sequence length="161" mass="19036">MIRFTDYYQNEVILSFQDHPFSSSPMHVWIICQYNNQWLLTNHRDRGFEFPGGKVEKGETPLEAAKREVFEETGGIIQRIEYLGQYKVLGKEKTIIKNIYVADIKEIKKKKNYYETKGPVLFDRLPKDIQHDSRFSFIMKDGVLLYSLKKIEERNDIFSSS</sequence>
<dbReference type="Proteomes" id="UP001225646">
    <property type="component" value="Unassembled WGS sequence"/>
</dbReference>
<evidence type="ECO:0000256" key="6">
    <source>
        <dbReference type="RuleBase" id="RU003476"/>
    </source>
</evidence>
<dbReference type="InterPro" id="IPR000086">
    <property type="entry name" value="NUDIX_hydrolase_dom"/>
</dbReference>
<dbReference type="PROSITE" id="PS51462">
    <property type="entry name" value="NUDIX"/>
    <property type="match status" value="1"/>
</dbReference>
<dbReference type="PANTHER" id="PTHR43758:SF8">
    <property type="entry name" value="8-OXO-DGTP DIPHOSPHATASE YTKD-RELATED"/>
    <property type="match status" value="1"/>
</dbReference>
<dbReference type="InterPro" id="IPR020476">
    <property type="entry name" value="Nudix_hydrolase"/>
</dbReference>
<dbReference type="InterPro" id="IPR014078">
    <property type="entry name" value="Nudix_YtkD"/>
</dbReference>
<feature type="domain" description="Nudix hydrolase" evidence="7">
    <location>
        <begin position="6"/>
        <end position="145"/>
    </location>
</feature>
<evidence type="ECO:0000313" key="8">
    <source>
        <dbReference type="EMBL" id="MDQ0160949.1"/>
    </source>
</evidence>
<proteinExistence type="inferred from homology"/>
<dbReference type="PRINTS" id="PR00502">
    <property type="entry name" value="NUDIXFAMILY"/>
</dbReference>
<dbReference type="GO" id="GO:0035539">
    <property type="term" value="F:8-oxo-7,8-dihydrodeoxyguanosine triphosphate pyrophosphatase activity"/>
    <property type="evidence" value="ECO:0007669"/>
    <property type="project" value="UniProtKB-EC"/>
</dbReference>
<keyword evidence="3" id="KW-0479">Metal-binding</keyword>
<dbReference type="InterPro" id="IPR015797">
    <property type="entry name" value="NUDIX_hydrolase-like_dom_sf"/>
</dbReference>
<organism evidence="8 9">
    <name type="scientific">Aeribacillus alveayuensis</name>
    <dbReference type="NCBI Taxonomy" id="279215"/>
    <lineage>
        <taxon>Bacteria</taxon>
        <taxon>Bacillati</taxon>
        <taxon>Bacillota</taxon>
        <taxon>Bacilli</taxon>
        <taxon>Bacillales</taxon>
        <taxon>Bacillaceae</taxon>
        <taxon>Aeribacillus</taxon>
    </lineage>
</organism>
<dbReference type="Pfam" id="PF00293">
    <property type="entry name" value="NUDIX"/>
    <property type="match status" value="1"/>
</dbReference>
<gene>
    <name evidence="8" type="ORF">J2S06_000019</name>
</gene>
<accession>A0ABT9VJ11</accession>
<dbReference type="RefSeq" id="WP_044747104.1">
    <property type="nucleotide sequence ID" value="NZ_JAUSTR010000001.1"/>
</dbReference>